<sequence>MLARRVDMRAPVWMLARLQRAILMMVVVMTVLMVMLVMMMRVFLFRHIALLAPVFHTVHSLLTVNIYN</sequence>
<dbReference type="AlphaFoldDB" id="C9KQ36"/>
<evidence type="ECO:0000256" key="1">
    <source>
        <dbReference type="SAM" id="Phobius"/>
    </source>
</evidence>
<dbReference type="Proteomes" id="UP000003671">
    <property type="component" value="Unassembled WGS sequence"/>
</dbReference>
<evidence type="ECO:0000313" key="3">
    <source>
        <dbReference type="Proteomes" id="UP000003671"/>
    </source>
</evidence>
<keyword evidence="1" id="KW-0812">Transmembrane</keyword>
<dbReference type="EMBL" id="ABWK02000020">
    <property type="protein sequence ID" value="EEX68341.1"/>
    <property type="molecule type" value="Genomic_DNA"/>
</dbReference>
<organism evidence="2 3">
    <name type="scientific">Mitsuokella multacida DSM 20544</name>
    <dbReference type="NCBI Taxonomy" id="500635"/>
    <lineage>
        <taxon>Bacteria</taxon>
        <taxon>Bacillati</taxon>
        <taxon>Bacillota</taxon>
        <taxon>Negativicutes</taxon>
        <taxon>Selenomonadales</taxon>
        <taxon>Selenomonadaceae</taxon>
        <taxon>Mitsuokella</taxon>
    </lineage>
</organism>
<keyword evidence="1" id="KW-0472">Membrane</keyword>
<protein>
    <submittedName>
        <fullName evidence="2">Uncharacterized protein</fullName>
    </submittedName>
</protein>
<proteinExistence type="predicted"/>
<evidence type="ECO:0000313" key="2">
    <source>
        <dbReference type="EMBL" id="EEX68341.1"/>
    </source>
</evidence>
<accession>C9KQ36</accession>
<feature type="transmembrane region" description="Helical" evidence="1">
    <location>
        <begin position="48"/>
        <end position="67"/>
    </location>
</feature>
<feature type="transmembrane region" description="Helical" evidence="1">
    <location>
        <begin position="21"/>
        <end position="42"/>
    </location>
</feature>
<comment type="caution">
    <text evidence="2">The sequence shown here is derived from an EMBL/GenBank/DDBJ whole genome shotgun (WGS) entry which is preliminary data.</text>
</comment>
<keyword evidence="3" id="KW-1185">Reference proteome</keyword>
<dbReference type="HOGENOM" id="CLU_2789334_0_0_9"/>
<keyword evidence="1" id="KW-1133">Transmembrane helix</keyword>
<reference evidence="2" key="1">
    <citation type="submission" date="2009-09" db="EMBL/GenBank/DDBJ databases">
        <authorList>
            <person name="Weinstock G."/>
            <person name="Sodergren E."/>
            <person name="Clifton S."/>
            <person name="Fulton L."/>
            <person name="Fulton B."/>
            <person name="Courtney L."/>
            <person name="Fronick C."/>
            <person name="Harrison M."/>
            <person name="Strong C."/>
            <person name="Farmer C."/>
            <person name="Delahaunty K."/>
            <person name="Markovic C."/>
            <person name="Hall O."/>
            <person name="Minx P."/>
            <person name="Tomlinson C."/>
            <person name="Mitreva M."/>
            <person name="Nelson J."/>
            <person name="Hou S."/>
            <person name="Wollam A."/>
            <person name="Pepin K.H."/>
            <person name="Johnson M."/>
            <person name="Bhonagiri V."/>
            <person name="Nash W.E."/>
            <person name="Warren W."/>
            <person name="Chinwalla A."/>
            <person name="Mardis E.R."/>
            <person name="Wilson R.K."/>
        </authorList>
    </citation>
    <scope>NUCLEOTIDE SEQUENCE [LARGE SCALE GENOMIC DNA]</scope>
    <source>
        <strain evidence="2">DSM 20544</strain>
    </source>
</reference>
<gene>
    <name evidence="2" type="ORF">MITSMUL_05344</name>
</gene>
<name>C9KQ36_9FIRM</name>